<name>A0A9P6XS26_9FUNG</name>
<dbReference type="AlphaFoldDB" id="A0A9P6XS26"/>
<sequence>MELAGLREPASGVARQQDGRHVQAHERGSLSAALDGATSGRLPVCPAIAQRPGQAPDLWRALWRMVPGA</sequence>
<reference evidence="2 3" key="1">
    <citation type="journal article" date="2020" name="Microb. Genom.">
        <title>Genetic diversity of clinical and environmental Mucorales isolates obtained from an investigation of mucormycosis cases among solid organ transplant recipients.</title>
        <authorList>
            <person name="Nguyen M.H."/>
            <person name="Kaul D."/>
            <person name="Muto C."/>
            <person name="Cheng S.J."/>
            <person name="Richter R.A."/>
            <person name="Bruno V.M."/>
            <person name="Liu G."/>
            <person name="Beyhan S."/>
            <person name="Sundermann A.J."/>
            <person name="Mounaud S."/>
            <person name="Pasculle A.W."/>
            <person name="Nierman W.C."/>
            <person name="Driscoll E."/>
            <person name="Cumbie R."/>
            <person name="Clancy C.J."/>
            <person name="Dupont C.L."/>
        </authorList>
    </citation>
    <scope>NUCLEOTIDE SEQUENCE [LARGE SCALE GENOMIC DNA]</scope>
    <source>
        <strain evidence="2 3">GL24</strain>
    </source>
</reference>
<dbReference type="EMBL" id="JAANIU010011422">
    <property type="protein sequence ID" value="KAG1531040.1"/>
    <property type="molecule type" value="Genomic_DNA"/>
</dbReference>
<gene>
    <name evidence="2" type="ORF">G6F50_016934</name>
</gene>
<feature type="compositionally biased region" description="Basic and acidic residues" evidence="1">
    <location>
        <begin position="17"/>
        <end position="28"/>
    </location>
</feature>
<evidence type="ECO:0000313" key="2">
    <source>
        <dbReference type="EMBL" id="KAG1531040.1"/>
    </source>
</evidence>
<evidence type="ECO:0000313" key="3">
    <source>
        <dbReference type="Proteomes" id="UP000740926"/>
    </source>
</evidence>
<protein>
    <submittedName>
        <fullName evidence="2">Uncharacterized protein</fullName>
    </submittedName>
</protein>
<feature type="region of interest" description="Disordered" evidence="1">
    <location>
        <begin position="1"/>
        <end position="38"/>
    </location>
</feature>
<proteinExistence type="predicted"/>
<accession>A0A9P6XS26</accession>
<comment type="caution">
    <text evidence="2">The sequence shown here is derived from an EMBL/GenBank/DDBJ whole genome shotgun (WGS) entry which is preliminary data.</text>
</comment>
<evidence type="ECO:0000256" key="1">
    <source>
        <dbReference type="SAM" id="MobiDB-lite"/>
    </source>
</evidence>
<organism evidence="2 3">
    <name type="scientific">Rhizopus delemar</name>
    <dbReference type="NCBI Taxonomy" id="936053"/>
    <lineage>
        <taxon>Eukaryota</taxon>
        <taxon>Fungi</taxon>
        <taxon>Fungi incertae sedis</taxon>
        <taxon>Mucoromycota</taxon>
        <taxon>Mucoromycotina</taxon>
        <taxon>Mucoromycetes</taxon>
        <taxon>Mucorales</taxon>
        <taxon>Mucorineae</taxon>
        <taxon>Rhizopodaceae</taxon>
        <taxon>Rhizopus</taxon>
    </lineage>
</organism>
<keyword evidence="3" id="KW-1185">Reference proteome</keyword>
<dbReference type="Proteomes" id="UP000740926">
    <property type="component" value="Unassembled WGS sequence"/>
</dbReference>